<feature type="binding site" description="axial binding residue" evidence="15">
    <location>
        <position position="491"/>
    </location>
    <ligand>
        <name>siroheme</name>
        <dbReference type="ChEBI" id="CHEBI:60052"/>
    </ligand>
    <ligandPart>
        <name>Fe</name>
        <dbReference type="ChEBI" id="CHEBI:18248"/>
    </ligandPart>
</feature>
<evidence type="ECO:0000256" key="13">
    <source>
        <dbReference type="ARBA" id="ARBA00057160"/>
    </source>
</evidence>
<dbReference type="GO" id="GO:0051539">
    <property type="term" value="F:4 iron, 4 sulfur cluster binding"/>
    <property type="evidence" value="ECO:0007669"/>
    <property type="project" value="UniProtKB-KW"/>
</dbReference>
<dbReference type="Gene3D" id="3.30.413.10">
    <property type="entry name" value="Sulfite Reductase Hemoprotein, domain 1"/>
    <property type="match status" value="2"/>
</dbReference>
<evidence type="ECO:0000256" key="15">
    <source>
        <dbReference type="HAMAP-Rule" id="MF_01540"/>
    </source>
</evidence>
<feature type="binding site" evidence="15">
    <location>
        <position position="442"/>
    </location>
    <ligand>
        <name>[4Fe-4S] cluster</name>
        <dbReference type="ChEBI" id="CHEBI:49883"/>
    </ligand>
</feature>
<dbReference type="InterPro" id="IPR045854">
    <property type="entry name" value="NO2/SO3_Rdtase_4Fe4S_sf"/>
</dbReference>
<feature type="domain" description="Nitrite/sulphite reductase 4Fe-4S" evidence="17">
    <location>
        <begin position="184"/>
        <end position="338"/>
    </location>
</feature>
<dbReference type="EMBL" id="CAHP01000028">
    <property type="protein sequence ID" value="CCG42220.1"/>
    <property type="molecule type" value="Genomic_DNA"/>
</dbReference>
<dbReference type="EC" id="1.8.1.2" evidence="15"/>
<feature type="binding site" evidence="15">
    <location>
        <position position="448"/>
    </location>
    <ligand>
        <name>[4Fe-4S] cluster</name>
        <dbReference type="ChEBI" id="CHEBI:49883"/>
    </ligand>
</feature>
<dbReference type="SUPFAM" id="SSF55124">
    <property type="entry name" value="Nitrite/Sulfite reductase N-terminal domain-like"/>
    <property type="match status" value="2"/>
</dbReference>
<dbReference type="InterPro" id="IPR045169">
    <property type="entry name" value="NO2/SO3_Rdtase_4Fe4S_prot"/>
</dbReference>
<evidence type="ECO:0000256" key="14">
    <source>
        <dbReference type="ARBA" id="ARBA00062253"/>
    </source>
</evidence>
<dbReference type="FunFam" id="3.30.413.10:FF:000003">
    <property type="entry name" value="Sulfite reductase [NADPH] hemoprotein beta-component"/>
    <property type="match status" value="1"/>
</dbReference>
<proteinExistence type="inferred from homology"/>
<dbReference type="GO" id="GO:0019344">
    <property type="term" value="P:cysteine biosynthetic process"/>
    <property type="evidence" value="ECO:0007669"/>
    <property type="project" value="UniProtKB-KW"/>
</dbReference>
<evidence type="ECO:0000256" key="4">
    <source>
        <dbReference type="ARBA" id="ARBA00022605"/>
    </source>
</evidence>
<evidence type="ECO:0000256" key="7">
    <source>
        <dbReference type="ARBA" id="ARBA00022857"/>
    </source>
</evidence>
<feature type="binding site" evidence="15">
    <location>
        <position position="487"/>
    </location>
    <ligand>
        <name>[4Fe-4S] cluster</name>
        <dbReference type="ChEBI" id="CHEBI:49883"/>
    </ligand>
</feature>
<name>H8FV32_MAGML</name>
<dbReference type="AlphaFoldDB" id="H8FV32"/>
<comment type="catalytic activity">
    <reaction evidence="12 15">
        <text>hydrogen sulfide + 3 NADP(+) + 3 H2O = sulfite + 3 NADPH + 4 H(+)</text>
        <dbReference type="Rhea" id="RHEA:13801"/>
        <dbReference type="ChEBI" id="CHEBI:15377"/>
        <dbReference type="ChEBI" id="CHEBI:15378"/>
        <dbReference type="ChEBI" id="CHEBI:17359"/>
        <dbReference type="ChEBI" id="CHEBI:29919"/>
        <dbReference type="ChEBI" id="CHEBI:57783"/>
        <dbReference type="ChEBI" id="CHEBI:58349"/>
        <dbReference type="EC" id="1.8.1.2"/>
    </reaction>
</comment>
<comment type="cofactor">
    <cofactor evidence="15">
        <name>[4Fe-4S] cluster</name>
        <dbReference type="ChEBI" id="CHEBI:49883"/>
    </cofactor>
    <text evidence="15">Binds 1 [4Fe-4S] cluster per subunit.</text>
</comment>
<dbReference type="UniPathway" id="UPA00140">
    <property type="reaction ID" value="UER00207"/>
</dbReference>
<evidence type="ECO:0000259" key="18">
    <source>
        <dbReference type="Pfam" id="PF03460"/>
    </source>
</evidence>
<dbReference type="PROSITE" id="PS00365">
    <property type="entry name" value="NIR_SIR"/>
    <property type="match status" value="1"/>
</dbReference>
<dbReference type="GO" id="GO:0046872">
    <property type="term" value="F:metal ion binding"/>
    <property type="evidence" value="ECO:0007669"/>
    <property type="project" value="UniProtKB-KW"/>
</dbReference>
<evidence type="ECO:0000256" key="6">
    <source>
        <dbReference type="ARBA" id="ARBA00022723"/>
    </source>
</evidence>
<dbReference type="GO" id="GO:0000103">
    <property type="term" value="P:sulfate assimilation"/>
    <property type="evidence" value="ECO:0007669"/>
    <property type="project" value="UniProtKB-UniRule"/>
</dbReference>
<evidence type="ECO:0000256" key="3">
    <source>
        <dbReference type="ARBA" id="ARBA00022485"/>
    </source>
</evidence>
<comment type="similarity">
    <text evidence="2 15">Belongs to the nitrite and sulfite reductase 4Fe-4S domain family.</text>
</comment>
<keyword evidence="5 15" id="KW-0349">Heme</keyword>
<dbReference type="PANTHER" id="PTHR11493">
    <property type="entry name" value="SULFITE REDUCTASE [NADPH] SUBUNIT BETA-RELATED"/>
    <property type="match status" value="1"/>
</dbReference>
<dbReference type="InterPro" id="IPR005117">
    <property type="entry name" value="NiRdtase/SiRdtase_haem-b_fer"/>
</dbReference>
<comment type="caution">
    <text evidence="19">The sequence shown here is derived from an EMBL/GenBank/DDBJ whole genome shotgun (WGS) entry which is preliminary data.</text>
</comment>
<comment type="cofactor">
    <cofactor evidence="15">
        <name>siroheme</name>
        <dbReference type="ChEBI" id="CHEBI:60052"/>
    </cofactor>
    <text evidence="15">Binds 1 siroheme per subunit.</text>
</comment>
<reference evidence="19 20" key="1">
    <citation type="journal article" date="2012" name="J. Bacteriol.">
        <title>Draft Genome Sequence of the Purple Photosynthetic Bacterium Phaeospirillum molischianum DSM120, a Particularly Versatile Bacterium.</title>
        <authorList>
            <person name="Duquesne K."/>
            <person name="Prima V."/>
            <person name="Ji B."/>
            <person name="Rouy Z."/>
            <person name="Medigue C."/>
            <person name="Talla E."/>
            <person name="Sturgis J.N."/>
        </authorList>
    </citation>
    <scope>NUCLEOTIDE SEQUENCE [LARGE SCALE GENOMIC DNA]</scope>
    <source>
        <strain evidence="20">DSM120</strain>
    </source>
</reference>
<evidence type="ECO:0000256" key="1">
    <source>
        <dbReference type="ARBA" id="ARBA00004774"/>
    </source>
</evidence>
<dbReference type="NCBIfam" id="NF010029">
    <property type="entry name" value="PRK13504.1"/>
    <property type="match status" value="1"/>
</dbReference>
<dbReference type="InterPro" id="IPR036136">
    <property type="entry name" value="Nit/Sulf_reduc_fer-like_dom_sf"/>
</dbReference>
<dbReference type="GO" id="GO:0020037">
    <property type="term" value="F:heme binding"/>
    <property type="evidence" value="ECO:0007669"/>
    <property type="project" value="InterPro"/>
</dbReference>
<dbReference type="OrthoDB" id="9803707at2"/>
<feature type="compositionally biased region" description="Basic and acidic residues" evidence="16">
    <location>
        <begin position="1"/>
        <end position="15"/>
    </location>
</feature>
<dbReference type="SUPFAM" id="SSF56014">
    <property type="entry name" value="Nitrite and sulphite reductase 4Fe-4S domain-like"/>
    <property type="match status" value="2"/>
</dbReference>
<keyword evidence="20" id="KW-1185">Reference proteome</keyword>
<keyword evidence="8 15" id="KW-0560">Oxidoreductase</keyword>
<feature type="region of interest" description="Disordered" evidence="16">
    <location>
        <begin position="1"/>
        <end position="28"/>
    </location>
</feature>
<dbReference type="GO" id="GO:0009337">
    <property type="term" value="C:sulfite reductase complex (NADPH)"/>
    <property type="evidence" value="ECO:0007669"/>
    <property type="project" value="InterPro"/>
</dbReference>
<dbReference type="GO" id="GO:0050311">
    <property type="term" value="F:sulfite reductase (ferredoxin) activity"/>
    <property type="evidence" value="ECO:0007669"/>
    <property type="project" value="TreeGrafter"/>
</dbReference>
<evidence type="ECO:0000313" key="20">
    <source>
        <dbReference type="Proteomes" id="UP000004169"/>
    </source>
</evidence>
<evidence type="ECO:0000256" key="16">
    <source>
        <dbReference type="SAM" id="MobiDB-lite"/>
    </source>
</evidence>
<comment type="pathway">
    <text evidence="1 15">Sulfur metabolism; hydrogen sulfide biosynthesis; hydrogen sulfide from sulfite (NADPH route): step 1/1.</text>
</comment>
<dbReference type="PRINTS" id="PR00397">
    <property type="entry name" value="SIROHAEM"/>
</dbReference>
<feature type="domain" description="Nitrite/Sulfite reductase ferredoxin-like" evidence="18">
    <location>
        <begin position="87"/>
        <end position="143"/>
    </location>
</feature>
<evidence type="ECO:0000313" key="19">
    <source>
        <dbReference type="EMBL" id="CCG42220.1"/>
    </source>
</evidence>
<accession>H8FV32</accession>
<dbReference type="Pfam" id="PF03460">
    <property type="entry name" value="NIR_SIR_ferr"/>
    <property type="match status" value="2"/>
</dbReference>
<comment type="subunit">
    <text evidence="14 15">Alpha(8)-beta(8). The alpha component is a flavoprotein, the beta component is a hemoprotein.</text>
</comment>
<dbReference type="RefSeq" id="WP_002729868.1">
    <property type="nucleotide sequence ID" value="NZ_CAHP01000028.1"/>
</dbReference>
<evidence type="ECO:0000256" key="5">
    <source>
        <dbReference type="ARBA" id="ARBA00022617"/>
    </source>
</evidence>
<evidence type="ECO:0000256" key="11">
    <source>
        <dbReference type="ARBA" id="ARBA00023192"/>
    </source>
</evidence>
<feature type="binding site" evidence="15">
    <location>
        <position position="491"/>
    </location>
    <ligand>
        <name>[4Fe-4S] cluster</name>
        <dbReference type="ChEBI" id="CHEBI:49883"/>
    </ligand>
</feature>
<comment type="function">
    <text evidence="13 15">Component of the sulfite reductase complex that catalyzes the 6-electron reduction of sulfite to sulfide. This is one of several activities required for the biosynthesis of L-cysteine from sulfate.</text>
</comment>
<dbReference type="Pfam" id="PF01077">
    <property type="entry name" value="NIR_SIR"/>
    <property type="match status" value="1"/>
</dbReference>
<dbReference type="InterPro" id="IPR006066">
    <property type="entry name" value="NO2/SO3_Rdtase_FeS/sirohaem_BS"/>
</dbReference>
<keyword evidence="9 15" id="KW-0408">Iron</keyword>
<keyword evidence="6 15" id="KW-0479">Metal-binding</keyword>
<evidence type="ECO:0000256" key="9">
    <source>
        <dbReference type="ARBA" id="ARBA00023004"/>
    </source>
</evidence>
<dbReference type="eggNOG" id="COG0155">
    <property type="taxonomic scope" value="Bacteria"/>
</dbReference>
<evidence type="ECO:0000256" key="8">
    <source>
        <dbReference type="ARBA" id="ARBA00023002"/>
    </source>
</evidence>
<dbReference type="InterPro" id="IPR011786">
    <property type="entry name" value="CysI"/>
</dbReference>
<evidence type="ECO:0000256" key="2">
    <source>
        <dbReference type="ARBA" id="ARBA00010429"/>
    </source>
</evidence>
<keyword evidence="10 15" id="KW-0411">Iron-sulfur</keyword>
<dbReference type="GO" id="GO:0004783">
    <property type="term" value="F:sulfite reductase (NADPH) activity"/>
    <property type="evidence" value="ECO:0007669"/>
    <property type="project" value="UniProtKB-UniRule"/>
</dbReference>
<organism evidence="19 20">
    <name type="scientific">Magnetospirillum molischianum DSM 120</name>
    <dbReference type="NCBI Taxonomy" id="1150626"/>
    <lineage>
        <taxon>Bacteria</taxon>
        <taxon>Pseudomonadati</taxon>
        <taxon>Pseudomonadota</taxon>
        <taxon>Alphaproteobacteria</taxon>
        <taxon>Rhodospirillales</taxon>
        <taxon>Rhodospirillaceae</taxon>
        <taxon>Magnetospirillum</taxon>
    </lineage>
</organism>
<gene>
    <name evidence="15 19" type="primary">cysI</name>
    <name evidence="19" type="ORF">PHAMO_340093</name>
</gene>
<keyword evidence="11 15" id="KW-0198">Cysteine biosynthesis</keyword>
<evidence type="ECO:0000256" key="10">
    <source>
        <dbReference type="ARBA" id="ARBA00023014"/>
    </source>
</evidence>
<feature type="compositionally biased region" description="Polar residues" evidence="16">
    <location>
        <begin position="16"/>
        <end position="28"/>
    </location>
</feature>
<evidence type="ECO:0000259" key="17">
    <source>
        <dbReference type="Pfam" id="PF01077"/>
    </source>
</evidence>
<feature type="domain" description="Nitrite/Sulfite reductase ferredoxin-like" evidence="18">
    <location>
        <begin position="361"/>
        <end position="423"/>
    </location>
</feature>
<sequence length="577" mass="64296">MDDQPTRSPEDRSRDLSQPLSALSPTESLKATSDYLRGTLAESLIEPLSGGISADDQSLLKFHGIYQEDDRDLRDERRRQKLEPAYEFLVRLRLPGGICRPSQWLVLDDLARTYANGTLRLTTRQTFQFHGILKKDLKRTIQGIDQALIDSIGACGDVVRGVLCASLPERSRLHAEMYELAKRTSEHLLPKTRAYHEIWLNETRVAGSPAEEEPLLGRTYLPRKFKIAFAAPPSNDVDIYTHDLGFIAIAEGDRLAGFDIVVGGGMGRADNDPSTFPRLADLIGFCRPDEVIALAEAVVSIQRDYGDRVTRKHARMKYTIDDRGVDWFKGELERRLGRTLEAPRPFVFTANTDPFGWTEGEDGRLHLTLFIENGRVKGRMMEGLRAIAAIHQGDFRLTANQNLIVANIPAAERPRIEALLAEYGLYGNDDGPSLLRRNAMACVALPTCSLAMAESERYLPEFITRLDGILAEYGLGEVPIILRMTGCPNGCARPYVAEIGFSGRGPGTYNLYLGGGFHGQRLNRLFLENADEETIVATLTPIFRRFATERGAAEHFGDFLIRVGIVEPVTSGRCFAR</sequence>
<dbReference type="STRING" id="1150626.PHAMO_340093"/>
<keyword evidence="3 15" id="KW-0004">4Fe-4S</keyword>
<keyword evidence="7 15" id="KW-0521">NADP</keyword>
<dbReference type="GO" id="GO:0070814">
    <property type="term" value="P:hydrogen sulfide biosynthetic process"/>
    <property type="evidence" value="ECO:0007669"/>
    <property type="project" value="UniProtKB-UniRule"/>
</dbReference>
<evidence type="ECO:0000256" key="12">
    <source>
        <dbReference type="ARBA" id="ARBA00052219"/>
    </source>
</evidence>
<dbReference type="InterPro" id="IPR006067">
    <property type="entry name" value="NO2/SO3_Rdtase_4Fe4S_dom"/>
</dbReference>
<dbReference type="GO" id="GO:0050661">
    <property type="term" value="F:NADP binding"/>
    <property type="evidence" value="ECO:0007669"/>
    <property type="project" value="InterPro"/>
</dbReference>
<dbReference type="HAMAP" id="MF_01540">
    <property type="entry name" value="CysI"/>
    <property type="match status" value="1"/>
</dbReference>
<keyword evidence="4 15" id="KW-0028">Amino-acid biosynthesis</keyword>
<dbReference type="NCBIfam" id="TIGR02041">
    <property type="entry name" value="CysI"/>
    <property type="match status" value="1"/>
</dbReference>
<protein>
    <recommendedName>
        <fullName evidence="15">Sulfite reductase [NADPH] hemoprotein beta-component</fullName>
        <shortName evidence="15">SiR-HP</shortName>
        <shortName evidence="15">SiRHP</shortName>
        <ecNumber evidence="15">1.8.1.2</ecNumber>
    </recommendedName>
</protein>
<dbReference type="PANTHER" id="PTHR11493:SF47">
    <property type="entry name" value="SULFITE REDUCTASE [NADPH] SUBUNIT BETA"/>
    <property type="match status" value="1"/>
</dbReference>
<dbReference type="Proteomes" id="UP000004169">
    <property type="component" value="Unassembled WGS sequence"/>
</dbReference>